<keyword evidence="3 5" id="KW-0238">DNA-binding</keyword>
<evidence type="ECO:0000259" key="7">
    <source>
        <dbReference type="PROSITE" id="PS51900"/>
    </source>
</evidence>
<dbReference type="InterPro" id="IPR044068">
    <property type="entry name" value="CB"/>
</dbReference>
<dbReference type="InterPro" id="IPR050090">
    <property type="entry name" value="Tyrosine_recombinase_XerCD"/>
</dbReference>
<gene>
    <name evidence="8" type="ORF">SAMN05421578_11254</name>
</gene>
<evidence type="ECO:0000256" key="1">
    <source>
        <dbReference type="ARBA" id="ARBA00008857"/>
    </source>
</evidence>
<feature type="domain" description="Core-binding (CB)" evidence="7">
    <location>
        <begin position="1"/>
        <end position="88"/>
    </location>
</feature>
<protein>
    <submittedName>
        <fullName evidence="8">Integrase/recombinase XerC</fullName>
    </submittedName>
</protein>
<sequence>MNDYSEDYEEALDAFLIWMKDAGYTTYTQKSYLSDVKEFLDALGGKSLEAVKKFHVVSYLSSVRERGVSDATRNRKHASVSCFFKALIELELHNVNPALDIKKSKTDKNRAPIYLEEAEMLRFFSAVEGKHRDRNLAIFLLMAYMGLRVGEVHALNLGDFNAERRSLSVFGKGRKWRTVPIPEVVCPMLERAVNERLEPKRNKEVAMFISQKGRRLSIRSIQQAASDTFDRFQSDISPLQRTLYSSHKLRHSFATMILRKGADIRTVQELLGHSSIQTTTVYTHITSREKEEAMSRLTLDLPLFSENGQGIDENKDELISQQI</sequence>
<reference evidence="8 9" key="1">
    <citation type="submission" date="2017-01" db="EMBL/GenBank/DDBJ databases">
        <authorList>
            <person name="Varghese N."/>
            <person name="Submissions S."/>
        </authorList>
    </citation>
    <scope>NUCLEOTIDE SEQUENCE [LARGE SCALE GENOMIC DNA]</scope>
    <source>
        <strain evidence="8 9">ATCC 23464</strain>
    </source>
</reference>
<dbReference type="SUPFAM" id="SSF56349">
    <property type="entry name" value="DNA breaking-rejoining enzymes"/>
    <property type="match status" value="1"/>
</dbReference>
<keyword evidence="9" id="KW-1185">Reference proteome</keyword>
<organism evidence="8 9">
    <name type="scientific">Paenibacillus macquariensis</name>
    <dbReference type="NCBI Taxonomy" id="948756"/>
    <lineage>
        <taxon>Bacteria</taxon>
        <taxon>Bacillati</taxon>
        <taxon>Bacillota</taxon>
        <taxon>Bacilli</taxon>
        <taxon>Bacillales</taxon>
        <taxon>Paenibacillaceae</taxon>
        <taxon>Paenibacillus</taxon>
    </lineage>
</organism>
<dbReference type="Pfam" id="PF00589">
    <property type="entry name" value="Phage_integrase"/>
    <property type="match status" value="1"/>
</dbReference>
<evidence type="ECO:0000313" key="9">
    <source>
        <dbReference type="Proteomes" id="UP000186666"/>
    </source>
</evidence>
<evidence type="ECO:0000256" key="3">
    <source>
        <dbReference type="ARBA" id="ARBA00023125"/>
    </source>
</evidence>
<dbReference type="PROSITE" id="PS51898">
    <property type="entry name" value="TYR_RECOMBINASE"/>
    <property type="match status" value="1"/>
</dbReference>
<evidence type="ECO:0000256" key="4">
    <source>
        <dbReference type="ARBA" id="ARBA00023172"/>
    </source>
</evidence>
<dbReference type="Proteomes" id="UP000186666">
    <property type="component" value="Unassembled WGS sequence"/>
</dbReference>
<evidence type="ECO:0000256" key="5">
    <source>
        <dbReference type="PROSITE-ProRule" id="PRU01248"/>
    </source>
</evidence>
<dbReference type="InterPro" id="IPR013762">
    <property type="entry name" value="Integrase-like_cat_sf"/>
</dbReference>
<proteinExistence type="inferred from homology"/>
<dbReference type="Pfam" id="PF13495">
    <property type="entry name" value="Phage_int_SAM_4"/>
    <property type="match status" value="1"/>
</dbReference>
<keyword evidence="4" id="KW-0233">DNA recombination</keyword>
<dbReference type="PANTHER" id="PTHR30349">
    <property type="entry name" value="PHAGE INTEGRASE-RELATED"/>
    <property type="match status" value="1"/>
</dbReference>
<feature type="domain" description="Tyr recombinase" evidence="6">
    <location>
        <begin position="110"/>
        <end position="295"/>
    </location>
</feature>
<comment type="caution">
    <text evidence="8">The sequence shown here is derived from an EMBL/GenBank/DDBJ whole genome shotgun (WGS) entry which is preliminary data.</text>
</comment>
<dbReference type="InterPro" id="IPR010998">
    <property type="entry name" value="Integrase_recombinase_N"/>
</dbReference>
<dbReference type="InterPro" id="IPR002104">
    <property type="entry name" value="Integrase_catalytic"/>
</dbReference>
<comment type="similarity">
    <text evidence="1">Belongs to the 'phage' integrase family.</text>
</comment>
<dbReference type="PANTHER" id="PTHR30349:SF41">
    <property type="entry name" value="INTEGRASE_RECOMBINASE PROTEIN MJ0367-RELATED"/>
    <property type="match status" value="1"/>
</dbReference>
<dbReference type="Gene3D" id="1.10.443.10">
    <property type="entry name" value="Intergrase catalytic core"/>
    <property type="match status" value="1"/>
</dbReference>
<accession>A0ABY1K7K0</accession>
<dbReference type="EMBL" id="FTNK01000012">
    <property type="protein sequence ID" value="SIR37512.1"/>
    <property type="molecule type" value="Genomic_DNA"/>
</dbReference>
<dbReference type="PROSITE" id="PS51900">
    <property type="entry name" value="CB"/>
    <property type="match status" value="1"/>
</dbReference>
<evidence type="ECO:0000256" key="2">
    <source>
        <dbReference type="ARBA" id="ARBA00022908"/>
    </source>
</evidence>
<dbReference type="InterPro" id="IPR011010">
    <property type="entry name" value="DNA_brk_join_enz"/>
</dbReference>
<dbReference type="RefSeq" id="WP_280175212.1">
    <property type="nucleotide sequence ID" value="NZ_FTNK01000012.1"/>
</dbReference>
<evidence type="ECO:0000313" key="8">
    <source>
        <dbReference type="EMBL" id="SIR37512.1"/>
    </source>
</evidence>
<name>A0ABY1K7K0_9BACL</name>
<dbReference type="InterPro" id="IPR004107">
    <property type="entry name" value="Integrase_SAM-like_N"/>
</dbReference>
<dbReference type="Gene3D" id="1.10.150.130">
    <property type="match status" value="1"/>
</dbReference>
<evidence type="ECO:0000259" key="6">
    <source>
        <dbReference type="PROSITE" id="PS51898"/>
    </source>
</evidence>
<keyword evidence="2" id="KW-0229">DNA integration</keyword>